<dbReference type="PANTHER" id="PTHR43329">
    <property type="entry name" value="EPOXIDE HYDROLASE"/>
    <property type="match status" value="1"/>
</dbReference>
<proteinExistence type="predicted"/>
<evidence type="ECO:0000259" key="2">
    <source>
        <dbReference type="Pfam" id="PF00561"/>
    </source>
</evidence>
<dbReference type="InterPro" id="IPR000073">
    <property type="entry name" value="AB_hydrolase_1"/>
</dbReference>
<keyword evidence="4" id="KW-1185">Reference proteome</keyword>
<dbReference type="PRINTS" id="PR00412">
    <property type="entry name" value="EPOXHYDRLASE"/>
</dbReference>
<evidence type="ECO:0000313" key="4">
    <source>
        <dbReference type="Proteomes" id="UP000672097"/>
    </source>
</evidence>
<sequence length="293" mass="32207">MIRTQPVALPHGITLSCHQAGAAGLPRVLLLHGFPEAGFIWQPVQQRLAGRAQTWAPNLRGFADASAPPEVAAYRPRALVADVVALIEAMGAPLDLLVAHDWGGALAWNLAAQRPDLLKRLLIINSPHPGVFLQALKHDPQQQAASAYMNRLCEPGMAARLAADDYRGLWDFFEGMSPSCSDWLTPALRQQYRAVWAQSLETSLNWYRASPLRPPLSEHDAIWKVELPDEAVTVRCPTRVVWGEADAALPVGLLQGLERFVPQLSLRRVPGASHWVIHEQPELIVAEIAALLD</sequence>
<reference evidence="3 4" key="1">
    <citation type="submission" date="2021-04" db="EMBL/GenBank/DDBJ databases">
        <title>The genome sequence of type strain Ideonella paludis KCTC 32238.</title>
        <authorList>
            <person name="Liu Y."/>
        </authorList>
    </citation>
    <scope>NUCLEOTIDE SEQUENCE [LARGE SCALE GENOMIC DNA]</scope>
    <source>
        <strain evidence="3 4">KCTC 32238</strain>
    </source>
</reference>
<feature type="domain" description="AB hydrolase-1" evidence="2">
    <location>
        <begin position="26"/>
        <end position="280"/>
    </location>
</feature>
<comment type="caution">
    <text evidence="3">The sequence shown here is derived from an EMBL/GenBank/DDBJ whole genome shotgun (WGS) entry which is preliminary data.</text>
</comment>
<dbReference type="Pfam" id="PF00561">
    <property type="entry name" value="Abhydrolase_1"/>
    <property type="match status" value="1"/>
</dbReference>
<accession>A0ABS5DWC5</accession>
<dbReference type="InterPro" id="IPR029058">
    <property type="entry name" value="AB_hydrolase_fold"/>
</dbReference>
<organism evidence="3 4">
    <name type="scientific">Ideonella paludis</name>
    <dbReference type="NCBI Taxonomy" id="1233411"/>
    <lineage>
        <taxon>Bacteria</taxon>
        <taxon>Pseudomonadati</taxon>
        <taxon>Pseudomonadota</taxon>
        <taxon>Betaproteobacteria</taxon>
        <taxon>Burkholderiales</taxon>
        <taxon>Sphaerotilaceae</taxon>
        <taxon>Ideonella</taxon>
    </lineage>
</organism>
<dbReference type="Proteomes" id="UP000672097">
    <property type="component" value="Unassembled WGS sequence"/>
</dbReference>
<keyword evidence="1 3" id="KW-0378">Hydrolase</keyword>
<evidence type="ECO:0000313" key="3">
    <source>
        <dbReference type="EMBL" id="MBQ0935437.1"/>
    </source>
</evidence>
<dbReference type="PROSITE" id="PS51257">
    <property type="entry name" value="PROKAR_LIPOPROTEIN"/>
    <property type="match status" value="1"/>
</dbReference>
<protein>
    <submittedName>
        <fullName evidence="3">Alpha/beta hydrolase</fullName>
    </submittedName>
</protein>
<dbReference type="EMBL" id="JAGQDG010000003">
    <property type="protein sequence ID" value="MBQ0935437.1"/>
    <property type="molecule type" value="Genomic_DNA"/>
</dbReference>
<dbReference type="InterPro" id="IPR000639">
    <property type="entry name" value="Epox_hydrolase-like"/>
</dbReference>
<dbReference type="Gene3D" id="3.40.50.1820">
    <property type="entry name" value="alpha/beta hydrolase"/>
    <property type="match status" value="1"/>
</dbReference>
<dbReference type="RefSeq" id="WP_210808392.1">
    <property type="nucleotide sequence ID" value="NZ_JAGQDG010000003.1"/>
</dbReference>
<gene>
    <name evidence="3" type="ORF">KAK11_08870</name>
</gene>
<evidence type="ECO:0000256" key="1">
    <source>
        <dbReference type="ARBA" id="ARBA00022801"/>
    </source>
</evidence>
<dbReference type="GO" id="GO:0016787">
    <property type="term" value="F:hydrolase activity"/>
    <property type="evidence" value="ECO:0007669"/>
    <property type="project" value="UniProtKB-KW"/>
</dbReference>
<dbReference type="SUPFAM" id="SSF53474">
    <property type="entry name" value="alpha/beta-Hydrolases"/>
    <property type="match status" value="1"/>
</dbReference>
<name>A0ABS5DWC5_9BURK</name>